<keyword evidence="3 6" id="KW-0812">Transmembrane</keyword>
<evidence type="ECO:0000256" key="6">
    <source>
        <dbReference type="SAM" id="Phobius"/>
    </source>
</evidence>
<name>A0A7D5H3R0_9EURY</name>
<evidence type="ECO:0000256" key="2">
    <source>
        <dbReference type="ARBA" id="ARBA00009160"/>
    </source>
</evidence>
<comment type="similarity">
    <text evidence="2">Belongs to the FUN14 family.</text>
</comment>
<keyword evidence="4 6" id="KW-1133">Transmembrane helix</keyword>
<evidence type="ECO:0000256" key="3">
    <source>
        <dbReference type="ARBA" id="ARBA00022692"/>
    </source>
</evidence>
<gene>
    <name evidence="7" type="ORF">HUG10_19780</name>
</gene>
<dbReference type="OrthoDB" id="168550at2157"/>
<dbReference type="AlphaFoldDB" id="A0A7D5H3R0"/>
<protein>
    <submittedName>
        <fullName evidence="7">FUN14 domain-containing protein</fullName>
    </submittedName>
</protein>
<dbReference type="Pfam" id="PF04930">
    <property type="entry name" value="FUN14"/>
    <property type="match status" value="1"/>
</dbReference>
<comment type="subcellular location">
    <subcellularLocation>
        <location evidence="1">Membrane</location>
    </subcellularLocation>
</comment>
<evidence type="ECO:0000313" key="8">
    <source>
        <dbReference type="Proteomes" id="UP000509750"/>
    </source>
</evidence>
<dbReference type="InterPro" id="IPR007014">
    <property type="entry name" value="FUN14"/>
</dbReference>
<dbReference type="EMBL" id="CP058531">
    <property type="protein sequence ID" value="QLG29853.1"/>
    <property type="molecule type" value="Genomic_DNA"/>
</dbReference>
<keyword evidence="7" id="KW-0614">Plasmid</keyword>
<evidence type="ECO:0000256" key="1">
    <source>
        <dbReference type="ARBA" id="ARBA00004370"/>
    </source>
</evidence>
<proteinExistence type="inferred from homology"/>
<evidence type="ECO:0000313" key="7">
    <source>
        <dbReference type="EMBL" id="QLG29853.1"/>
    </source>
</evidence>
<dbReference type="GO" id="GO:0016020">
    <property type="term" value="C:membrane"/>
    <property type="evidence" value="ECO:0007669"/>
    <property type="project" value="UniProtKB-SubCell"/>
</dbReference>
<accession>A0A7D5H3R0</accession>
<evidence type="ECO:0000256" key="4">
    <source>
        <dbReference type="ARBA" id="ARBA00022989"/>
    </source>
</evidence>
<geneLocation type="plasmid" evidence="7 8">
    <name>unnamed2</name>
</geneLocation>
<feature type="transmembrane region" description="Helical" evidence="6">
    <location>
        <begin position="12"/>
        <end position="29"/>
    </location>
</feature>
<evidence type="ECO:0000256" key="5">
    <source>
        <dbReference type="ARBA" id="ARBA00023136"/>
    </source>
</evidence>
<dbReference type="GeneID" id="56031123"/>
<dbReference type="RefSeq" id="WP_179171427.1">
    <property type="nucleotide sequence ID" value="NZ_CP058531.1"/>
</dbReference>
<reference evidence="7 8" key="1">
    <citation type="submission" date="2020-07" db="EMBL/GenBank/DDBJ databases">
        <title>Gai3-2, isolated from salt lake.</title>
        <authorList>
            <person name="Cui H."/>
            <person name="Shi X."/>
        </authorList>
    </citation>
    <scope>NUCLEOTIDE SEQUENCE [LARGE SCALE GENOMIC DNA]</scope>
    <source>
        <strain evidence="7 8">Gai3-2</strain>
        <plasmid evidence="7 8">unnamed2</plasmid>
    </source>
</reference>
<keyword evidence="8" id="KW-1185">Reference proteome</keyword>
<keyword evidence="5 6" id="KW-0472">Membrane</keyword>
<organism evidence="7 8">
    <name type="scientific">Halorarum halophilum</name>
    <dbReference type="NCBI Taxonomy" id="2743090"/>
    <lineage>
        <taxon>Archaea</taxon>
        <taxon>Methanobacteriati</taxon>
        <taxon>Methanobacteriota</taxon>
        <taxon>Stenosarchaea group</taxon>
        <taxon>Halobacteria</taxon>
        <taxon>Halobacteriales</taxon>
        <taxon>Haloferacaceae</taxon>
        <taxon>Halorarum</taxon>
    </lineage>
</organism>
<dbReference type="Proteomes" id="UP000509750">
    <property type="component" value="Plasmid unnamed2"/>
</dbReference>
<sequence>MNLMEVGVDPYQLGLEFGGGLFIGMFAGIAAKKLIELVAVIIGIVVALFKFLESREVIAVDWEQLTAGILELGGPSSGSPTWVMTILSTLSISAGFVGGFFIGFRIT</sequence>
<dbReference type="KEGG" id="halg:HUG10_19780"/>
<feature type="transmembrane region" description="Helical" evidence="6">
    <location>
        <begin position="34"/>
        <end position="52"/>
    </location>
</feature>
<feature type="transmembrane region" description="Helical" evidence="6">
    <location>
        <begin position="82"/>
        <end position="104"/>
    </location>
</feature>